<evidence type="ECO:0000313" key="2">
    <source>
        <dbReference type="Proteomes" id="UP001203880"/>
    </source>
</evidence>
<gene>
    <name evidence="1" type="ORF">M3P21_17955</name>
</gene>
<sequence>MAGISHSAGDVAKVRPPSGAAIIAALKAADLREVVAVPDIVTSDGLLWPISRDPEFRLTRICKEDEGVSICGAMSYNGTRAILLMQQTGLMDSLNAIRAIGVEYELPVVMMVGLQGKEPHLHPDQSASYGVRIIRPVLDAMSLSHSLIEAPGDEAHIPQAVAAAYAASRPHVFLIGRPPEAP</sequence>
<proteinExistence type="predicted"/>
<organism evidence="1 2">
    <name type="scientific">Ruegeria spongiae</name>
    <dbReference type="NCBI Taxonomy" id="2942209"/>
    <lineage>
        <taxon>Bacteria</taxon>
        <taxon>Pseudomonadati</taxon>
        <taxon>Pseudomonadota</taxon>
        <taxon>Alphaproteobacteria</taxon>
        <taxon>Rhodobacterales</taxon>
        <taxon>Roseobacteraceae</taxon>
        <taxon>Ruegeria</taxon>
    </lineage>
</organism>
<reference evidence="1" key="1">
    <citation type="submission" date="2022-05" db="EMBL/GenBank/DDBJ databases">
        <authorList>
            <person name="Park J.-S."/>
        </authorList>
    </citation>
    <scope>NUCLEOTIDE SEQUENCE</scope>
    <source>
        <strain evidence="1">2012CJ41-6</strain>
    </source>
</reference>
<protein>
    <submittedName>
        <fullName evidence="1">Decarboxylase</fullName>
    </submittedName>
</protein>
<comment type="caution">
    <text evidence="1">The sequence shown here is derived from an EMBL/GenBank/DDBJ whole genome shotgun (WGS) entry which is preliminary data.</text>
</comment>
<dbReference type="RefSeq" id="WP_249712188.1">
    <property type="nucleotide sequence ID" value="NZ_JAMFMB010000028.1"/>
</dbReference>
<dbReference type="Proteomes" id="UP001203880">
    <property type="component" value="Unassembled WGS sequence"/>
</dbReference>
<keyword evidence="2" id="KW-1185">Reference proteome</keyword>
<accession>A0ABT0Q6C4</accession>
<evidence type="ECO:0000313" key="1">
    <source>
        <dbReference type="EMBL" id="MCL6285416.1"/>
    </source>
</evidence>
<name>A0ABT0Q6C4_9RHOB</name>
<dbReference type="EMBL" id="JAMFMB010000028">
    <property type="protein sequence ID" value="MCL6285416.1"/>
    <property type="molecule type" value="Genomic_DNA"/>
</dbReference>